<evidence type="ECO:0000256" key="1">
    <source>
        <dbReference type="SAM" id="MobiDB-lite"/>
    </source>
</evidence>
<organism evidence="2 3">
    <name type="scientific">Streptomyces longisporus</name>
    <dbReference type="NCBI Taxonomy" id="1948"/>
    <lineage>
        <taxon>Bacteria</taxon>
        <taxon>Bacillati</taxon>
        <taxon>Actinomycetota</taxon>
        <taxon>Actinomycetes</taxon>
        <taxon>Kitasatosporales</taxon>
        <taxon>Streptomycetaceae</taxon>
        <taxon>Streptomyces</taxon>
    </lineage>
</organism>
<protein>
    <submittedName>
        <fullName evidence="2">Uncharacterized protein</fullName>
    </submittedName>
</protein>
<comment type="caution">
    <text evidence="2">The sequence shown here is derived from an EMBL/GenBank/DDBJ whole genome shotgun (WGS) entry which is preliminary data.</text>
</comment>
<name>A0ABN3NLP2_STRLO</name>
<accession>A0ABN3NLP2</accession>
<dbReference type="EMBL" id="BAAASG010000029">
    <property type="protein sequence ID" value="GAA2522289.1"/>
    <property type="molecule type" value="Genomic_DNA"/>
</dbReference>
<sequence>MGLCRELLEAQVSDARVRVDLLEACRNDTEITTEFGELFVVLFVRAFLPRQRGDRQQWVVLGLHGCTVGKVDEVDVCFVLFVSQGLRQRRRDDLPRLVVEVAGSDDQGTNSSRPVTAGSALMNSSPR</sequence>
<evidence type="ECO:0000313" key="2">
    <source>
        <dbReference type="EMBL" id="GAA2522289.1"/>
    </source>
</evidence>
<reference evidence="2 3" key="1">
    <citation type="journal article" date="2019" name="Int. J. Syst. Evol. Microbiol.">
        <title>The Global Catalogue of Microorganisms (GCM) 10K type strain sequencing project: providing services to taxonomists for standard genome sequencing and annotation.</title>
        <authorList>
            <consortium name="The Broad Institute Genomics Platform"/>
            <consortium name="The Broad Institute Genome Sequencing Center for Infectious Disease"/>
            <person name="Wu L."/>
            <person name="Ma J."/>
        </authorList>
    </citation>
    <scope>NUCLEOTIDE SEQUENCE [LARGE SCALE GENOMIC DNA]</scope>
    <source>
        <strain evidence="2 3">JCM 4395</strain>
    </source>
</reference>
<gene>
    <name evidence="2" type="ORF">GCM10010276_86430</name>
</gene>
<keyword evidence="3" id="KW-1185">Reference proteome</keyword>
<proteinExistence type="predicted"/>
<evidence type="ECO:0000313" key="3">
    <source>
        <dbReference type="Proteomes" id="UP001501777"/>
    </source>
</evidence>
<dbReference type="Proteomes" id="UP001501777">
    <property type="component" value="Unassembled WGS sequence"/>
</dbReference>
<feature type="region of interest" description="Disordered" evidence="1">
    <location>
        <begin position="103"/>
        <end position="127"/>
    </location>
</feature>